<dbReference type="SUPFAM" id="SSF52540">
    <property type="entry name" value="P-loop containing nucleoside triphosphate hydrolases"/>
    <property type="match status" value="1"/>
</dbReference>
<name>A0ABP7NSD3_9GAMM</name>
<dbReference type="RefSeq" id="WP_344803959.1">
    <property type="nucleotide sequence ID" value="NZ_BAABBO010000002.1"/>
</dbReference>
<organism evidence="6 7">
    <name type="scientific">Allohahella marinimesophila</name>
    <dbReference type="NCBI Taxonomy" id="1054972"/>
    <lineage>
        <taxon>Bacteria</taxon>
        <taxon>Pseudomonadati</taxon>
        <taxon>Pseudomonadota</taxon>
        <taxon>Gammaproteobacteria</taxon>
        <taxon>Oceanospirillales</taxon>
        <taxon>Hahellaceae</taxon>
        <taxon>Allohahella</taxon>
    </lineage>
</organism>
<dbReference type="InterPro" id="IPR050319">
    <property type="entry name" value="ABC_transp_ATP-bind"/>
</dbReference>
<evidence type="ECO:0000256" key="1">
    <source>
        <dbReference type="ARBA" id="ARBA00005417"/>
    </source>
</evidence>
<dbReference type="InterPro" id="IPR027417">
    <property type="entry name" value="P-loop_NTPase"/>
</dbReference>
<feature type="domain" description="ABC transporter" evidence="5">
    <location>
        <begin position="11"/>
        <end position="261"/>
    </location>
</feature>
<comment type="caution">
    <text evidence="6">The sequence shown here is derived from an EMBL/GenBank/DDBJ whole genome shotgun (WGS) entry which is preliminary data.</text>
</comment>
<keyword evidence="2" id="KW-0813">Transport</keyword>
<keyword evidence="3" id="KW-0547">Nucleotide-binding</keyword>
<evidence type="ECO:0000259" key="5">
    <source>
        <dbReference type="PROSITE" id="PS50893"/>
    </source>
</evidence>
<accession>A0ABP7NSD3</accession>
<dbReference type="SMART" id="SM00382">
    <property type="entry name" value="AAA"/>
    <property type="match status" value="1"/>
</dbReference>
<dbReference type="PROSITE" id="PS50893">
    <property type="entry name" value="ABC_TRANSPORTER_2"/>
    <property type="match status" value="1"/>
</dbReference>
<evidence type="ECO:0000256" key="4">
    <source>
        <dbReference type="ARBA" id="ARBA00022840"/>
    </source>
</evidence>
<dbReference type="PANTHER" id="PTHR43776">
    <property type="entry name" value="TRANSPORT ATP-BINDING PROTEIN"/>
    <property type="match status" value="1"/>
</dbReference>
<comment type="similarity">
    <text evidence="1">Belongs to the ABC transporter superfamily.</text>
</comment>
<dbReference type="GO" id="GO:0005524">
    <property type="term" value="F:ATP binding"/>
    <property type="evidence" value="ECO:0007669"/>
    <property type="project" value="UniProtKB-KW"/>
</dbReference>
<dbReference type="EMBL" id="BAABBO010000002">
    <property type="protein sequence ID" value="GAA3953101.1"/>
    <property type="molecule type" value="Genomic_DNA"/>
</dbReference>
<proteinExistence type="inferred from homology"/>
<dbReference type="Proteomes" id="UP001501337">
    <property type="component" value="Unassembled WGS sequence"/>
</dbReference>
<dbReference type="InterPro" id="IPR003439">
    <property type="entry name" value="ABC_transporter-like_ATP-bd"/>
</dbReference>
<reference evidence="7" key="1">
    <citation type="journal article" date="2019" name="Int. J. Syst. Evol. Microbiol.">
        <title>The Global Catalogue of Microorganisms (GCM) 10K type strain sequencing project: providing services to taxonomists for standard genome sequencing and annotation.</title>
        <authorList>
            <consortium name="The Broad Institute Genomics Platform"/>
            <consortium name="The Broad Institute Genome Sequencing Center for Infectious Disease"/>
            <person name="Wu L."/>
            <person name="Ma J."/>
        </authorList>
    </citation>
    <scope>NUCLEOTIDE SEQUENCE [LARGE SCALE GENOMIC DNA]</scope>
    <source>
        <strain evidence="7">JCM 17555</strain>
    </source>
</reference>
<dbReference type="Pfam" id="PF00005">
    <property type="entry name" value="ABC_tran"/>
    <property type="match status" value="1"/>
</dbReference>
<gene>
    <name evidence="6" type="ORF">GCM10022278_10030</name>
</gene>
<sequence>MKRAISKRHLLSVRNISKRFVTSTGLIRRKIIAATQAVDNVSFDLHVGETVGLVGGSGSGKSTLARIILRLIEADSGEVWFDGEPITSLAPDRMRLFRKDFQVVFQDPLHSLNPRRTVAENIMRPLLNFGTARAAARLRAESLMVTVGLNPATIDRYPHEFSGGQCQRIAIARALALKPRLLILDEPVSALDVSVQAQILNLLKSLQAEFNMTYLFVSHDLGLVRWMCDRTLVMYRGKLLETGNSDVVHDQPAHPFTRDFIATVLTMSGDAKWADVAARLDDAETPAEVDEHGCIYAPVCSECRPVCRRKPPVLRHLPTGQAVACHLYEHTSENSAWIHQRAAGVVS</sequence>
<evidence type="ECO:0000313" key="6">
    <source>
        <dbReference type="EMBL" id="GAA3953101.1"/>
    </source>
</evidence>
<dbReference type="Gene3D" id="3.40.50.300">
    <property type="entry name" value="P-loop containing nucleotide triphosphate hydrolases"/>
    <property type="match status" value="1"/>
</dbReference>
<evidence type="ECO:0000256" key="3">
    <source>
        <dbReference type="ARBA" id="ARBA00022741"/>
    </source>
</evidence>
<evidence type="ECO:0000313" key="7">
    <source>
        <dbReference type="Proteomes" id="UP001501337"/>
    </source>
</evidence>
<dbReference type="InterPro" id="IPR003593">
    <property type="entry name" value="AAA+_ATPase"/>
</dbReference>
<evidence type="ECO:0000256" key="2">
    <source>
        <dbReference type="ARBA" id="ARBA00022448"/>
    </source>
</evidence>
<keyword evidence="4 6" id="KW-0067">ATP-binding</keyword>
<dbReference type="CDD" id="cd03257">
    <property type="entry name" value="ABC_NikE_OppD_transporters"/>
    <property type="match status" value="1"/>
</dbReference>
<dbReference type="InterPro" id="IPR017871">
    <property type="entry name" value="ABC_transporter-like_CS"/>
</dbReference>
<dbReference type="PANTHER" id="PTHR43776:SF7">
    <property type="entry name" value="D,D-DIPEPTIDE TRANSPORT ATP-BINDING PROTEIN DDPF-RELATED"/>
    <property type="match status" value="1"/>
</dbReference>
<protein>
    <submittedName>
        <fullName evidence="6">Dipeptide ABC transporter ATP-binding protein</fullName>
    </submittedName>
</protein>
<dbReference type="PROSITE" id="PS00211">
    <property type="entry name" value="ABC_TRANSPORTER_1"/>
    <property type="match status" value="1"/>
</dbReference>
<keyword evidence="7" id="KW-1185">Reference proteome</keyword>